<feature type="region of interest" description="Disordered" evidence="7">
    <location>
        <begin position="240"/>
        <end position="277"/>
    </location>
</feature>
<dbReference type="InParanoid" id="A0A419PTZ3"/>
<evidence type="ECO:0000256" key="3">
    <source>
        <dbReference type="ARBA" id="ARBA00022776"/>
    </source>
</evidence>
<feature type="region of interest" description="Disordered" evidence="7">
    <location>
        <begin position="1068"/>
        <end position="1098"/>
    </location>
</feature>
<dbReference type="InterPro" id="IPR057975">
    <property type="entry name" value="TPR_ANAPC2"/>
</dbReference>
<feature type="compositionally biased region" description="Basic and acidic residues" evidence="7">
    <location>
        <begin position="263"/>
        <end position="277"/>
    </location>
</feature>
<keyword evidence="4" id="KW-0833">Ubl conjugation pathway</keyword>
<dbReference type="SUPFAM" id="SSF75632">
    <property type="entry name" value="Cullin homology domain"/>
    <property type="match status" value="1"/>
</dbReference>
<dbReference type="Pfam" id="PF25773">
    <property type="entry name" value="TPR_ANAPC2"/>
    <property type="match status" value="1"/>
</dbReference>
<name>A0A419PTZ3_CLOSI</name>
<dbReference type="EMBL" id="NIRI02000056">
    <property type="protein sequence ID" value="KAG5442558.1"/>
    <property type="molecule type" value="Genomic_DNA"/>
</dbReference>
<dbReference type="Gene3D" id="3.30.230.130">
    <property type="entry name" value="Cullin, Chain C, Domain 2"/>
    <property type="match status" value="1"/>
</dbReference>
<comment type="caution">
    <text evidence="9">The sequence shown here is derived from an EMBL/GenBank/DDBJ whole genome shotgun (WGS) entry which is preliminary data.</text>
</comment>
<dbReference type="InterPro" id="IPR036390">
    <property type="entry name" value="WH_DNA-bd_sf"/>
</dbReference>
<dbReference type="FunCoup" id="A0A419PTZ3">
    <property type="interactions" value="576"/>
</dbReference>
<dbReference type="SMART" id="SM01013">
    <property type="entry name" value="APC2"/>
    <property type="match status" value="1"/>
</dbReference>
<dbReference type="InterPro" id="IPR059120">
    <property type="entry name" value="Cullin-like_AB"/>
</dbReference>
<reference evidence="9 10" key="1">
    <citation type="journal article" date="2018" name="Biotechnol. Adv.">
        <title>Improved genomic resources and new bioinformatic workflow for the carcinogenic parasite Clonorchis sinensis: Biotechnological implications.</title>
        <authorList>
            <person name="Wang D."/>
            <person name="Korhonen P.K."/>
            <person name="Gasser R.B."/>
            <person name="Young N.D."/>
        </authorList>
    </citation>
    <scope>NUCLEOTIDE SEQUENCE [LARGE SCALE GENOMIC DNA]</scope>
    <source>
        <strain evidence="9">Cs-k2</strain>
    </source>
</reference>
<keyword evidence="10" id="KW-1185">Reference proteome</keyword>
<evidence type="ECO:0000256" key="2">
    <source>
        <dbReference type="ARBA" id="ARBA00022618"/>
    </source>
</evidence>
<dbReference type="InterPro" id="IPR014786">
    <property type="entry name" value="ANAPC2_C"/>
</dbReference>
<dbReference type="InterPro" id="IPR022226">
    <property type="entry name" value="DUF3752"/>
</dbReference>
<proteinExistence type="inferred from homology"/>
<dbReference type="PANTHER" id="PTHR45957">
    <property type="entry name" value="ANAPHASE-PROMOTING COMPLEX SUBUNIT 2"/>
    <property type="match status" value="1"/>
</dbReference>
<feature type="compositionally biased region" description="Polar residues" evidence="7">
    <location>
        <begin position="1076"/>
        <end position="1098"/>
    </location>
</feature>
<evidence type="ECO:0000259" key="8">
    <source>
        <dbReference type="PROSITE" id="PS50069"/>
    </source>
</evidence>
<organism evidence="9 10">
    <name type="scientific">Clonorchis sinensis</name>
    <name type="common">Chinese liver fluke</name>
    <dbReference type="NCBI Taxonomy" id="79923"/>
    <lineage>
        <taxon>Eukaryota</taxon>
        <taxon>Metazoa</taxon>
        <taxon>Spiralia</taxon>
        <taxon>Lophotrochozoa</taxon>
        <taxon>Platyhelminthes</taxon>
        <taxon>Trematoda</taxon>
        <taxon>Digenea</taxon>
        <taxon>Opisthorchiida</taxon>
        <taxon>Opisthorchiata</taxon>
        <taxon>Opisthorchiidae</taxon>
        <taxon>Clonorchis</taxon>
    </lineage>
</organism>
<comment type="similarity">
    <text evidence="6">Belongs to the cullin family.</text>
</comment>
<dbReference type="STRING" id="79923.A0A419PTZ3"/>
<dbReference type="Proteomes" id="UP000286415">
    <property type="component" value="Unassembled WGS sequence"/>
</dbReference>
<dbReference type="GO" id="GO:0031625">
    <property type="term" value="F:ubiquitin protein ligase binding"/>
    <property type="evidence" value="ECO:0007669"/>
    <property type="project" value="InterPro"/>
</dbReference>
<dbReference type="SMART" id="SM00182">
    <property type="entry name" value="CULLIN"/>
    <property type="match status" value="1"/>
</dbReference>
<dbReference type="PROSITE" id="PS50069">
    <property type="entry name" value="CULLIN_2"/>
    <property type="match status" value="1"/>
</dbReference>
<dbReference type="GO" id="GO:0070979">
    <property type="term" value="P:protein K11-linked ubiquitination"/>
    <property type="evidence" value="ECO:0007669"/>
    <property type="project" value="TreeGrafter"/>
</dbReference>
<evidence type="ECO:0000256" key="6">
    <source>
        <dbReference type="PROSITE-ProRule" id="PRU00330"/>
    </source>
</evidence>
<dbReference type="SUPFAM" id="SSF46785">
    <property type="entry name" value="Winged helix' DNA-binding domain"/>
    <property type="match status" value="1"/>
</dbReference>
<evidence type="ECO:0000256" key="4">
    <source>
        <dbReference type="ARBA" id="ARBA00022786"/>
    </source>
</evidence>
<dbReference type="GO" id="GO:0051301">
    <property type="term" value="P:cell division"/>
    <property type="evidence" value="ECO:0007669"/>
    <property type="project" value="UniProtKB-KW"/>
</dbReference>
<evidence type="ECO:0000313" key="10">
    <source>
        <dbReference type="Proteomes" id="UP000286415"/>
    </source>
</evidence>
<dbReference type="GO" id="GO:0005680">
    <property type="term" value="C:anaphase-promoting complex"/>
    <property type="evidence" value="ECO:0007669"/>
    <property type="project" value="TreeGrafter"/>
</dbReference>
<keyword evidence="2" id="KW-0132">Cell division</keyword>
<accession>A0A419PTZ3</accession>
<dbReference type="InterPro" id="IPR016158">
    <property type="entry name" value="Cullin_homology"/>
</dbReference>
<evidence type="ECO:0000256" key="1">
    <source>
        <dbReference type="ARBA" id="ARBA00016068"/>
    </source>
</evidence>
<dbReference type="Pfam" id="PF26557">
    <property type="entry name" value="Cullin_AB"/>
    <property type="match status" value="1"/>
</dbReference>
<dbReference type="Pfam" id="PF08672">
    <property type="entry name" value="ANAPC2"/>
    <property type="match status" value="1"/>
</dbReference>
<feature type="compositionally biased region" description="Polar residues" evidence="7">
    <location>
        <begin position="297"/>
        <end position="310"/>
    </location>
</feature>
<feature type="region of interest" description="Disordered" evidence="7">
    <location>
        <begin position="296"/>
        <end position="371"/>
    </location>
</feature>
<dbReference type="Gene3D" id="1.10.10.10">
    <property type="entry name" value="Winged helix-like DNA-binding domain superfamily/Winged helix DNA-binding domain"/>
    <property type="match status" value="1"/>
</dbReference>
<protein>
    <recommendedName>
        <fullName evidence="1">Anaphase-promoting complex subunit 2</fullName>
    </recommendedName>
</protein>
<keyword evidence="3" id="KW-0498">Mitosis</keyword>
<reference evidence="9 10" key="2">
    <citation type="journal article" date="2021" name="Genomics">
        <title>High-quality reference genome for Clonorchis sinensis.</title>
        <authorList>
            <person name="Young N.D."/>
            <person name="Stroehlein A.J."/>
            <person name="Kinkar L."/>
            <person name="Wang T."/>
            <person name="Sohn W.M."/>
            <person name="Chang B.C.H."/>
            <person name="Kaur P."/>
            <person name="Weisz D."/>
            <person name="Dudchenko O."/>
            <person name="Aiden E.L."/>
            <person name="Korhonen P.K."/>
            <person name="Gasser R.B."/>
        </authorList>
    </citation>
    <scope>NUCLEOTIDE SEQUENCE [LARGE SCALE GENOMIC DNA]</scope>
    <source>
        <strain evidence="9">Cs-k2</strain>
    </source>
</reference>
<keyword evidence="5" id="KW-0131">Cell cycle</keyword>
<dbReference type="GO" id="GO:0006511">
    <property type="term" value="P:ubiquitin-dependent protein catabolic process"/>
    <property type="evidence" value="ECO:0007669"/>
    <property type="project" value="InterPro"/>
</dbReference>
<dbReference type="GO" id="GO:0007091">
    <property type="term" value="P:metaphase/anaphase transition of mitotic cell cycle"/>
    <property type="evidence" value="ECO:0007669"/>
    <property type="project" value="TreeGrafter"/>
</dbReference>
<feature type="region of interest" description="Disordered" evidence="7">
    <location>
        <begin position="40"/>
        <end position="59"/>
    </location>
</feature>
<sequence length="1397" mass="156116">MFFVPFISKWDRSTVPASPPCVSNNNRSAVVPFRSLAAMPPEGSTRAGTMPGCSSLDRGSREAEVGFEPLTFRTVNSCSNHLDHLAPPCLRNSTESTFTLVLVLIRPERFSLGFENISPTFGEMPSSPESEKSRPIGPTLLPDDVAPTGGIGPSLPVDLFKSKLQSDEYQKADRIAEDLGTIGPLLPGQELHEELRHFSSTKSDKEHVKPMSSNTLKRDAWMTELLPMSREVGALKPRKFDQRVGGQQSSCDKSWFRAPTESADVRADDSDTESVKRHAAYEQERLASMTYDKQMESLATKTQEGKSTSSLLDLHQKKLKDKERKAAKKAKKEAKKAKKESKKCKHKSKHKKHKSSPPPPNEPTRRPFDRDKDLKLSYLSTAARNALIQRSKQLSGIPFALYRRPGILLRLPPASFSCSTLSVPNCHVTRRLHEGCDTSKFPSLDRGSQETEVGFEPRTFRSVNSRSNHSSHFAHLHHPQFTVGLNKLSSAVSTFRCLAVMPPEGSTMAGILPGCPTLDRGSRETEVGFEPWTSRSDTGLSGKISPFSSLDSCQFPSRDELCLPVPSSHPVFSLLKLFLQACNSLNDDINTFLCTLCGDPHILNAVGCPNSSVLYELQSAISSVILPVPVRTHIEVLLELYLGLELEAAEADRDDSNVFSSVLPAELDEAKTELLQMGRKLNCPDQWLTLATLLPSVCFRFVKAALTHRIRALCSGNYSEHFLDRILLYNKEIIHNRWLSTLFPSVSSGSHKQLSSQLSDELIYQLLFEVRKPDIFSLIIEFPDSVPALLDLGKCLDHVSFRQDLITHLTEGVKQRLLHPGVHTEQILVAYSYLVRALRLVDKSFLVQDIVCRPVSQCLRQREDAVRCIVDKLLSVSEGDVSNEPKTSDDPVGASTELYSELLLQKPLEVEPADGAEDSDAEVVAEDPAFDEDTPQQTYTGDLSKGLPGWGYNWQPDPVEAMYQGGAWRRRLDLLSMLVSIYGSKKAFLVEYKQLLSQRLLKQRSFHTARELRNLELLKLRFGEQNLAECEVMLKDIRDSKRVASLVSESTQEAFEEPAVNTTAIITSHPAKHDSSTQTPQRTSNQTTNENMESNTNPTAMFPLSAYILSVHYWPELLDDRFKLPQDLCSTFDHYERVFQRLKGNRTLRWMHKLGLVNIDLELGDRKLQLDVTPLQASVAYLFTLRRSWNVRDLAQVSATHPSGVGLRKHYPRFMFFVSLPHFQELETQLSNIRHSLQSFIHLGFIRQRPTVPGGSANSDGNAEIFEVCSSAACSSTNAVAAAATTSSTSSAVSQSPGANRWLLTGQGEDTESVVSSVRERKEKELQVFWSYIVAMLTNLGGLSLDRIHSMLRMFALGSTTTLECNRDELRQFLDKKLHDSELIFDGETYRLAKPDV</sequence>
<dbReference type="Pfam" id="PF12572">
    <property type="entry name" value="DUF3752"/>
    <property type="match status" value="1"/>
</dbReference>
<dbReference type="Gene3D" id="1.20.1310.10">
    <property type="entry name" value="Cullin Repeats"/>
    <property type="match status" value="1"/>
</dbReference>
<dbReference type="PANTHER" id="PTHR45957:SF1">
    <property type="entry name" value="ANAPHASE-PROMOTING COMPLEX SUBUNIT 2"/>
    <property type="match status" value="1"/>
</dbReference>
<evidence type="ECO:0000256" key="7">
    <source>
        <dbReference type="SAM" id="MobiDB-lite"/>
    </source>
</evidence>
<gene>
    <name evidence="9" type="ORF">CSKR_108762</name>
</gene>
<dbReference type="InterPro" id="IPR036317">
    <property type="entry name" value="Cullin_homology_sf"/>
</dbReference>
<feature type="compositionally biased region" description="Basic and acidic residues" evidence="7">
    <location>
        <begin position="314"/>
        <end position="324"/>
    </location>
</feature>
<evidence type="ECO:0000256" key="5">
    <source>
        <dbReference type="ARBA" id="ARBA00023306"/>
    </source>
</evidence>
<dbReference type="OrthoDB" id="5581181at2759"/>
<evidence type="ECO:0000313" key="9">
    <source>
        <dbReference type="EMBL" id="KAG5442558.1"/>
    </source>
</evidence>
<feature type="domain" description="Cullin family profile" evidence="8">
    <location>
        <begin position="971"/>
        <end position="1196"/>
    </location>
</feature>
<dbReference type="InterPro" id="IPR044554">
    <property type="entry name" value="ANAPC2"/>
</dbReference>
<dbReference type="InterPro" id="IPR036388">
    <property type="entry name" value="WH-like_DNA-bd_sf"/>
</dbReference>
<feature type="compositionally biased region" description="Basic residues" evidence="7">
    <location>
        <begin position="325"/>
        <end position="355"/>
    </location>
</feature>